<evidence type="ECO:0000256" key="1">
    <source>
        <dbReference type="SAM" id="Phobius"/>
    </source>
</evidence>
<name>A0A9X1LLP8_9MICO</name>
<keyword evidence="1" id="KW-0472">Membrane</keyword>
<sequence length="144" mass="14791">MTTIGFFALTVFGLGALSIATDADVIAVPGLGQAPGIVGMVAAVAVFAGVLWLAVRIARPRFRSVWTIALAAALAHLLVVGIAALVVRGEFVTALAVMGGLITGGASLVVLVTAAVAGWAGVALRRTRASRPRWPWEKDDPDHP</sequence>
<evidence type="ECO:0000313" key="3">
    <source>
        <dbReference type="Proteomes" id="UP001139289"/>
    </source>
</evidence>
<proteinExistence type="predicted"/>
<reference evidence="2" key="1">
    <citation type="submission" date="2021-04" db="EMBL/GenBank/DDBJ databases">
        <title>Microbacterium tenobrionis sp. nov. and Microbacterium allomyrinae sp. nov., isolated from larvae of Tenobrio molitor and Allomyrina dichotoma, respectively.</title>
        <authorList>
            <person name="Lee S.D."/>
        </authorList>
    </citation>
    <scope>NUCLEOTIDE SEQUENCE</scope>
    <source>
        <strain evidence="2">YMB-B2</strain>
    </source>
</reference>
<comment type="caution">
    <text evidence="2">The sequence shown here is derived from an EMBL/GenBank/DDBJ whole genome shotgun (WGS) entry which is preliminary data.</text>
</comment>
<dbReference type="Proteomes" id="UP001139289">
    <property type="component" value="Unassembled WGS sequence"/>
</dbReference>
<feature type="transmembrane region" description="Helical" evidence="1">
    <location>
        <begin position="36"/>
        <end position="55"/>
    </location>
</feature>
<feature type="transmembrane region" description="Helical" evidence="1">
    <location>
        <begin position="93"/>
        <end position="124"/>
    </location>
</feature>
<dbReference type="AlphaFoldDB" id="A0A9X1LLP8"/>
<keyword evidence="3" id="KW-1185">Reference proteome</keyword>
<evidence type="ECO:0000313" key="2">
    <source>
        <dbReference type="EMBL" id="MCC2027991.1"/>
    </source>
</evidence>
<protein>
    <submittedName>
        <fullName evidence="2">Uncharacterized protein</fullName>
    </submittedName>
</protein>
<feature type="transmembrane region" description="Helical" evidence="1">
    <location>
        <begin position="67"/>
        <end position="87"/>
    </location>
</feature>
<keyword evidence="1" id="KW-0812">Transmembrane</keyword>
<dbReference type="EMBL" id="JAGTTM010000001">
    <property type="protein sequence ID" value="MCC2027991.1"/>
    <property type="molecule type" value="Genomic_DNA"/>
</dbReference>
<keyword evidence="1" id="KW-1133">Transmembrane helix</keyword>
<organism evidence="2 3">
    <name type="scientific">Microbacterium tenebrionis</name>
    <dbReference type="NCBI Taxonomy" id="2830665"/>
    <lineage>
        <taxon>Bacteria</taxon>
        <taxon>Bacillati</taxon>
        <taxon>Actinomycetota</taxon>
        <taxon>Actinomycetes</taxon>
        <taxon>Micrococcales</taxon>
        <taxon>Microbacteriaceae</taxon>
        <taxon>Microbacterium</taxon>
    </lineage>
</organism>
<accession>A0A9X1LLP8</accession>
<gene>
    <name evidence="2" type="ORF">KEC56_00345</name>
</gene>